<accession>A0A383BNV1</accession>
<dbReference type="AlphaFoldDB" id="A0A383BNV1"/>
<evidence type="ECO:0000256" key="1">
    <source>
        <dbReference type="ARBA" id="ARBA00004948"/>
    </source>
</evidence>
<dbReference type="EMBL" id="UINC01201948">
    <property type="protein sequence ID" value="SVE21521.1"/>
    <property type="molecule type" value="Genomic_DNA"/>
</dbReference>
<dbReference type="InterPro" id="IPR022998">
    <property type="entry name" value="ThiamineP_synth_TenI"/>
</dbReference>
<dbReference type="SUPFAM" id="SSF51391">
    <property type="entry name" value="Thiamin phosphate synthase"/>
    <property type="match status" value="1"/>
</dbReference>
<keyword evidence="2" id="KW-0784">Thiamine biosynthesis</keyword>
<dbReference type="GO" id="GO:0009228">
    <property type="term" value="P:thiamine biosynthetic process"/>
    <property type="evidence" value="ECO:0007669"/>
    <property type="project" value="UniProtKB-KW"/>
</dbReference>
<sequence>GADGVHLTETSIQAREVKNSFPDLIVGVSTHSIEGARRAETQGADFITFSPIYETPSKANYGPPQGLDLLRQATQTVRLPVLALGGITLHRVPECLEQGAFGVAVISGIWDSTHIKQQSSEYTQNFGGNLL</sequence>
<reference evidence="4" key="1">
    <citation type="submission" date="2018-05" db="EMBL/GenBank/DDBJ databases">
        <authorList>
            <person name="Lanie J.A."/>
            <person name="Ng W.-L."/>
            <person name="Kazmierczak K.M."/>
            <person name="Andrzejewski T.M."/>
            <person name="Davidsen T.M."/>
            <person name="Wayne K.J."/>
            <person name="Tettelin H."/>
            <person name="Glass J.I."/>
            <person name="Rusch D."/>
            <person name="Podicherti R."/>
            <person name="Tsui H.-C.T."/>
            <person name="Winkler M.E."/>
        </authorList>
    </citation>
    <scope>NUCLEOTIDE SEQUENCE</scope>
</reference>
<organism evidence="4">
    <name type="scientific">marine metagenome</name>
    <dbReference type="NCBI Taxonomy" id="408172"/>
    <lineage>
        <taxon>unclassified sequences</taxon>
        <taxon>metagenomes</taxon>
        <taxon>ecological metagenomes</taxon>
    </lineage>
</organism>
<name>A0A383BNV1_9ZZZZ</name>
<dbReference type="GO" id="GO:0004789">
    <property type="term" value="F:thiamine-phosphate diphosphorylase activity"/>
    <property type="evidence" value="ECO:0007669"/>
    <property type="project" value="TreeGrafter"/>
</dbReference>
<dbReference type="InterPro" id="IPR013785">
    <property type="entry name" value="Aldolase_TIM"/>
</dbReference>
<proteinExistence type="predicted"/>
<evidence type="ECO:0000313" key="4">
    <source>
        <dbReference type="EMBL" id="SVE21521.1"/>
    </source>
</evidence>
<protein>
    <recommendedName>
        <fullName evidence="3">Thiamine phosphate synthase/TenI domain-containing protein</fullName>
    </recommendedName>
</protein>
<dbReference type="PANTHER" id="PTHR20857">
    <property type="entry name" value="THIAMINE-PHOSPHATE PYROPHOSPHORYLASE"/>
    <property type="match status" value="1"/>
</dbReference>
<dbReference type="InterPro" id="IPR036206">
    <property type="entry name" value="ThiamineP_synth_sf"/>
</dbReference>
<comment type="pathway">
    <text evidence="1">Cofactor biosynthesis; thiamine diphosphate biosynthesis.</text>
</comment>
<dbReference type="Pfam" id="PF02581">
    <property type="entry name" value="TMP-TENI"/>
    <property type="match status" value="1"/>
</dbReference>
<dbReference type="PANTHER" id="PTHR20857:SF15">
    <property type="entry name" value="THIAMINE-PHOSPHATE SYNTHASE"/>
    <property type="match status" value="1"/>
</dbReference>
<dbReference type="GO" id="GO:0005737">
    <property type="term" value="C:cytoplasm"/>
    <property type="evidence" value="ECO:0007669"/>
    <property type="project" value="TreeGrafter"/>
</dbReference>
<feature type="domain" description="Thiamine phosphate synthase/TenI" evidence="3">
    <location>
        <begin position="1"/>
        <end position="109"/>
    </location>
</feature>
<dbReference type="CDD" id="cd00564">
    <property type="entry name" value="TMP_TenI"/>
    <property type="match status" value="1"/>
</dbReference>
<dbReference type="Gene3D" id="3.20.20.70">
    <property type="entry name" value="Aldolase class I"/>
    <property type="match status" value="1"/>
</dbReference>
<feature type="non-terminal residue" evidence="4">
    <location>
        <position position="1"/>
    </location>
</feature>
<evidence type="ECO:0000259" key="3">
    <source>
        <dbReference type="Pfam" id="PF02581"/>
    </source>
</evidence>
<gene>
    <name evidence="4" type="ORF">METZ01_LOCUS474375</name>
</gene>
<evidence type="ECO:0000256" key="2">
    <source>
        <dbReference type="ARBA" id="ARBA00022977"/>
    </source>
</evidence>